<name>A0A382QH99_9ZZZZ</name>
<evidence type="ECO:0000313" key="1">
    <source>
        <dbReference type="EMBL" id="SVC84062.1"/>
    </source>
</evidence>
<reference evidence="1" key="1">
    <citation type="submission" date="2018-05" db="EMBL/GenBank/DDBJ databases">
        <authorList>
            <person name="Lanie J.A."/>
            <person name="Ng W.-L."/>
            <person name="Kazmierczak K.M."/>
            <person name="Andrzejewski T.M."/>
            <person name="Davidsen T.M."/>
            <person name="Wayne K.J."/>
            <person name="Tettelin H."/>
            <person name="Glass J.I."/>
            <person name="Rusch D."/>
            <person name="Podicherti R."/>
            <person name="Tsui H.-C.T."/>
            <person name="Winkler M.E."/>
        </authorList>
    </citation>
    <scope>NUCLEOTIDE SEQUENCE</scope>
</reference>
<dbReference type="AlphaFoldDB" id="A0A382QH99"/>
<protein>
    <submittedName>
        <fullName evidence="1">Uncharacterized protein</fullName>
    </submittedName>
</protein>
<dbReference type="AntiFam" id="ANF00013">
    <property type="entry name" value="tRNA translation"/>
</dbReference>
<sequence>MKDRDNYAPALVAQLDRVLGYEPSGCRFDSCRARHKFEVYSKA</sequence>
<proteinExistence type="predicted"/>
<accession>A0A382QH99</accession>
<organism evidence="1">
    <name type="scientific">marine metagenome</name>
    <dbReference type="NCBI Taxonomy" id="408172"/>
    <lineage>
        <taxon>unclassified sequences</taxon>
        <taxon>metagenomes</taxon>
        <taxon>ecological metagenomes</taxon>
    </lineage>
</organism>
<dbReference type="EMBL" id="UINC01114037">
    <property type="protein sequence ID" value="SVC84062.1"/>
    <property type="molecule type" value="Genomic_DNA"/>
</dbReference>
<gene>
    <name evidence="1" type="ORF">METZ01_LOCUS336916</name>
</gene>